<proteinExistence type="inferred from homology"/>
<comment type="caution">
    <text evidence="6">The sequence shown here is derived from an EMBL/GenBank/DDBJ whole genome shotgun (WGS) entry which is preliminary data.</text>
</comment>
<keyword evidence="1" id="KW-0963">Cytoplasm</keyword>
<accession>A0A5J4SL25</accession>
<keyword evidence="4 6" id="KW-0413">Isomerase</keyword>
<dbReference type="EC" id="5.3.1.14" evidence="6"/>
<organism evidence="6">
    <name type="scientific">termite gut metagenome</name>
    <dbReference type="NCBI Taxonomy" id="433724"/>
    <lineage>
        <taxon>unclassified sequences</taxon>
        <taxon>metagenomes</taxon>
        <taxon>organismal metagenomes</taxon>
    </lineage>
</organism>
<evidence type="ECO:0000256" key="2">
    <source>
        <dbReference type="ARBA" id="ARBA00022723"/>
    </source>
</evidence>
<dbReference type="GO" id="GO:0019301">
    <property type="term" value="P:rhamnose catabolic process"/>
    <property type="evidence" value="ECO:0007669"/>
    <property type="project" value="TreeGrafter"/>
</dbReference>
<dbReference type="GO" id="GO:0030145">
    <property type="term" value="F:manganese ion binding"/>
    <property type="evidence" value="ECO:0007669"/>
    <property type="project" value="InterPro"/>
</dbReference>
<dbReference type="NCBIfam" id="NF002203">
    <property type="entry name" value="PRK01076.1"/>
    <property type="match status" value="1"/>
</dbReference>
<gene>
    <name evidence="6" type="ORF">EZS27_006545</name>
</gene>
<dbReference type="Pfam" id="PF06134">
    <property type="entry name" value="RhaA"/>
    <property type="match status" value="1"/>
</dbReference>
<sequence>MKERIEKAYEAAAERYAEFGVDVEKALTTLQQISLSLQCWQADDVKGFENANGPLTGGIQATGNYPGRARNIKEAREDIEKALTMIPGKHRVSLHAIYGDFGGQKVERNRIELRHFQSWIDWAKERKLKLDFNSTSFSHPKSGDMTLSHRDKAIRDFWIEHTVCSRRIADAMGKQLDSKACHNLWVHDGSKDLTVDRYLYRQNLKDSLDTIFAVNLPDVKDALECKLFGTGLESFTVGSHEFYMGYAIQNGIMATLDMGHFHPTEETYDKIPSLLLYMPEILLHVSRPVRWDSDHVVILNDSLQLLAQEIVRANALNRTNIGLDYFDASINRIGAYAIGSRATQKAFLQALLEPIEQLRRYEANEQYFERLALLEEVKSLPWNAVYDYFCVQNETLPGERYIAEIQQYEKEVLSKR</sequence>
<dbReference type="InterPro" id="IPR036237">
    <property type="entry name" value="Xyl_isomerase-like_sf"/>
</dbReference>
<dbReference type="GO" id="GO:0008740">
    <property type="term" value="F:L-rhamnose isomerase activity"/>
    <property type="evidence" value="ECO:0007669"/>
    <property type="project" value="UniProtKB-EC"/>
</dbReference>
<evidence type="ECO:0000256" key="4">
    <source>
        <dbReference type="ARBA" id="ARBA00023235"/>
    </source>
</evidence>
<dbReference type="SUPFAM" id="SSF51658">
    <property type="entry name" value="Xylose isomerase-like"/>
    <property type="match status" value="1"/>
</dbReference>
<dbReference type="HAMAP" id="MF_00541">
    <property type="entry name" value="RhaA"/>
    <property type="match status" value="1"/>
</dbReference>
<dbReference type="EMBL" id="SNRY01000150">
    <property type="protein sequence ID" value="KAA6345905.1"/>
    <property type="molecule type" value="Genomic_DNA"/>
</dbReference>
<dbReference type="InterPro" id="IPR050337">
    <property type="entry name" value="L-rhamnose_isomerase"/>
</dbReference>
<keyword evidence="2" id="KW-0479">Metal-binding</keyword>
<dbReference type="AlphaFoldDB" id="A0A5J4SL25"/>
<evidence type="ECO:0000256" key="1">
    <source>
        <dbReference type="ARBA" id="ARBA00022490"/>
    </source>
</evidence>
<dbReference type="InterPro" id="IPR009308">
    <property type="entry name" value="Rhamnose_isomerase"/>
</dbReference>
<evidence type="ECO:0000256" key="5">
    <source>
        <dbReference type="ARBA" id="ARBA00023308"/>
    </source>
</evidence>
<keyword evidence="5" id="KW-0684">Rhamnose metabolism</keyword>
<dbReference type="Gene3D" id="3.20.20.150">
    <property type="entry name" value="Divalent-metal-dependent TIM barrel enzymes"/>
    <property type="match status" value="1"/>
</dbReference>
<dbReference type="PANTHER" id="PTHR30268:SF0">
    <property type="entry name" value="L-RHAMNOSE ISOMERASE"/>
    <property type="match status" value="1"/>
</dbReference>
<evidence type="ECO:0000313" key="6">
    <source>
        <dbReference type="EMBL" id="KAA6345905.1"/>
    </source>
</evidence>
<dbReference type="GO" id="GO:0019324">
    <property type="term" value="P:L-lyxose metabolic process"/>
    <property type="evidence" value="ECO:0007669"/>
    <property type="project" value="TreeGrafter"/>
</dbReference>
<evidence type="ECO:0000256" key="3">
    <source>
        <dbReference type="ARBA" id="ARBA00023211"/>
    </source>
</evidence>
<reference evidence="6" key="1">
    <citation type="submission" date="2019-03" db="EMBL/GenBank/DDBJ databases">
        <title>Single cell metagenomics reveals metabolic interactions within the superorganism composed of flagellate Streblomastix strix and complex community of Bacteroidetes bacteria on its surface.</title>
        <authorList>
            <person name="Treitli S.C."/>
            <person name="Kolisko M."/>
            <person name="Husnik F."/>
            <person name="Keeling P."/>
            <person name="Hampl V."/>
        </authorList>
    </citation>
    <scope>NUCLEOTIDE SEQUENCE</scope>
    <source>
        <strain evidence="6">STM</strain>
    </source>
</reference>
<keyword evidence="3" id="KW-0464">Manganese</keyword>
<protein>
    <submittedName>
        <fullName evidence="6">L-rhamnose isomerase</fullName>
        <ecNumber evidence="6">5.3.1.14</ecNumber>
    </submittedName>
</protein>
<name>A0A5J4SL25_9ZZZZ</name>
<dbReference type="PANTHER" id="PTHR30268">
    <property type="entry name" value="L-RHAMNOSE ISOMERASE"/>
    <property type="match status" value="1"/>
</dbReference>